<comment type="caution">
    <text evidence="2">The sequence shown here is derived from an EMBL/GenBank/DDBJ whole genome shotgun (WGS) entry which is preliminary data.</text>
</comment>
<keyword evidence="1" id="KW-0732">Signal</keyword>
<evidence type="ECO:0000313" key="2">
    <source>
        <dbReference type="EMBL" id="MBB6435455.1"/>
    </source>
</evidence>
<evidence type="ECO:0000313" key="3">
    <source>
        <dbReference type="Proteomes" id="UP000540423"/>
    </source>
</evidence>
<dbReference type="Proteomes" id="UP000540423">
    <property type="component" value="Unassembled WGS sequence"/>
</dbReference>
<dbReference type="RefSeq" id="WP_185029038.1">
    <property type="nucleotide sequence ID" value="NZ_BNBN01000007.1"/>
</dbReference>
<name>A0A7X0HD77_9ACTN</name>
<evidence type="ECO:0008006" key="4">
    <source>
        <dbReference type="Google" id="ProtNLM"/>
    </source>
</evidence>
<gene>
    <name evidence="2" type="ORF">HNQ79_001912</name>
</gene>
<feature type="chain" id="PRO_5038450749" description="Lipoprotein" evidence="1">
    <location>
        <begin position="23"/>
        <end position="134"/>
    </location>
</feature>
<protein>
    <recommendedName>
        <fullName evidence="4">Lipoprotein</fullName>
    </recommendedName>
</protein>
<feature type="signal peptide" evidence="1">
    <location>
        <begin position="1"/>
        <end position="22"/>
    </location>
</feature>
<accession>A0A7X0HD77</accession>
<keyword evidence="3" id="KW-1185">Reference proteome</keyword>
<proteinExistence type="predicted"/>
<dbReference type="PROSITE" id="PS51257">
    <property type="entry name" value="PROKAR_LIPOPROTEIN"/>
    <property type="match status" value="1"/>
</dbReference>
<dbReference type="AlphaFoldDB" id="A0A7X0HD77"/>
<reference evidence="2 3" key="1">
    <citation type="submission" date="2020-08" db="EMBL/GenBank/DDBJ databases">
        <title>Genomic Encyclopedia of Type Strains, Phase IV (KMG-IV): sequencing the most valuable type-strain genomes for metagenomic binning, comparative biology and taxonomic classification.</title>
        <authorList>
            <person name="Goeker M."/>
        </authorList>
    </citation>
    <scope>NUCLEOTIDE SEQUENCE [LARGE SCALE GENOMIC DNA]</scope>
    <source>
        <strain evidence="2 3">DSM 40141</strain>
    </source>
</reference>
<sequence>MPSTLRSAAAALFLSAALLVTGCTNEPPAYYSGSTTAGPVPLEAAQRAERFRTAGGEEAIQGVDSAGEAEGVPRVVVWSKDTESDAEHFEKFKPALIAFLKEKEGLKSPKGYLLDMYGGDGTLLHRLDARQSMP</sequence>
<organism evidence="2 3">
    <name type="scientific">Streptomyces candidus</name>
    <dbReference type="NCBI Taxonomy" id="67283"/>
    <lineage>
        <taxon>Bacteria</taxon>
        <taxon>Bacillati</taxon>
        <taxon>Actinomycetota</taxon>
        <taxon>Actinomycetes</taxon>
        <taxon>Kitasatosporales</taxon>
        <taxon>Streptomycetaceae</taxon>
        <taxon>Streptomyces</taxon>
    </lineage>
</organism>
<dbReference type="EMBL" id="JACHEM010000004">
    <property type="protein sequence ID" value="MBB6435455.1"/>
    <property type="molecule type" value="Genomic_DNA"/>
</dbReference>
<evidence type="ECO:0000256" key="1">
    <source>
        <dbReference type="SAM" id="SignalP"/>
    </source>
</evidence>